<accession>S8AM67</accession>
<dbReference type="HOGENOM" id="CLU_1635323_0_0_1"/>
<dbReference type="Proteomes" id="UP000015100">
    <property type="component" value="Unassembled WGS sequence"/>
</dbReference>
<protein>
    <submittedName>
        <fullName evidence="1">Uncharacterized protein</fullName>
    </submittedName>
</protein>
<evidence type="ECO:0000313" key="2">
    <source>
        <dbReference type="Proteomes" id="UP000015100"/>
    </source>
</evidence>
<name>S8AM67_DACHA</name>
<evidence type="ECO:0000313" key="1">
    <source>
        <dbReference type="EMBL" id="EPS42206.1"/>
    </source>
</evidence>
<organism evidence="1 2">
    <name type="scientific">Dactylellina haptotyla (strain CBS 200.50)</name>
    <name type="common">Nematode-trapping fungus</name>
    <name type="synonym">Monacrosporium haptotylum</name>
    <dbReference type="NCBI Taxonomy" id="1284197"/>
    <lineage>
        <taxon>Eukaryota</taxon>
        <taxon>Fungi</taxon>
        <taxon>Dikarya</taxon>
        <taxon>Ascomycota</taxon>
        <taxon>Pezizomycotina</taxon>
        <taxon>Orbiliomycetes</taxon>
        <taxon>Orbiliales</taxon>
        <taxon>Orbiliaceae</taxon>
        <taxon>Dactylellina</taxon>
    </lineage>
</organism>
<gene>
    <name evidence="1" type="ORF">H072_3921</name>
</gene>
<dbReference type="EMBL" id="AQGS01000129">
    <property type="protein sequence ID" value="EPS42206.1"/>
    <property type="molecule type" value="Genomic_DNA"/>
</dbReference>
<reference evidence="2" key="2">
    <citation type="submission" date="2013-04" db="EMBL/GenBank/DDBJ databases">
        <title>Genomic mechanisms accounting for the adaptation to parasitism in nematode-trapping fungi.</title>
        <authorList>
            <person name="Ahren D.G."/>
        </authorList>
    </citation>
    <scope>NUCLEOTIDE SEQUENCE [LARGE SCALE GENOMIC DNA]</scope>
    <source>
        <strain evidence="2">CBS 200.50</strain>
    </source>
</reference>
<dbReference type="AlphaFoldDB" id="S8AM67"/>
<reference evidence="1 2" key="1">
    <citation type="journal article" date="2013" name="PLoS Genet.">
        <title>Genomic mechanisms accounting for the adaptation to parasitism in nematode-trapping fungi.</title>
        <authorList>
            <person name="Meerupati T."/>
            <person name="Andersson K.M."/>
            <person name="Friman E."/>
            <person name="Kumar D."/>
            <person name="Tunlid A."/>
            <person name="Ahren D."/>
        </authorList>
    </citation>
    <scope>NUCLEOTIDE SEQUENCE [LARGE SCALE GENOMIC DNA]</scope>
    <source>
        <strain evidence="1 2">CBS 200.50</strain>
    </source>
</reference>
<dbReference type="OrthoDB" id="2144408at2759"/>
<keyword evidence="2" id="KW-1185">Reference proteome</keyword>
<sequence length="162" mass="18419">MQTNMEVPDESTLVQLGTLVYENVARYILEDVFGLNGAFSDHRQSVNIGDPDRIFYRGKAGNPEGESWVRRADVPRPKSLIAIEWKTPWALKAPDDLAGAYNRERHNEKNKVVKAIHQLYGYMTFNNLTFGILPTIIQLSSSDALATQNYKFPRLSNTEMKD</sequence>
<comment type="caution">
    <text evidence="1">The sequence shown here is derived from an EMBL/GenBank/DDBJ whole genome shotgun (WGS) entry which is preliminary data.</text>
</comment>
<proteinExistence type="predicted"/>